<gene>
    <name evidence="3" type="ORF">NHX12_028133</name>
</gene>
<dbReference type="SUPFAM" id="SSF54001">
    <property type="entry name" value="Cysteine proteinases"/>
    <property type="match status" value="1"/>
</dbReference>
<dbReference type="AlphaFoldDB" id="A0A9Q0EF18"/>
<dbReference type="InterPro" id="IPR050164">
    <property type="entry name" value="Peptidase_C19"/>
</dbReference>
<dbReference type="InterPro" id="IPR028889">
    <property type="entry name" value="USP"/>
</dbReference>
<dbReference type="EMBL" id="JANIIK010000043">
    <property type="protein sequence ID" value="KAJ3606090.1"/>
    <property type="molecule type" value="Genomic_DNA"/>
</dbReference>
<evidence type="ECO:0000313" key="4">
    <source>
        <dbReference type="Proteomes" id="UP001148018"/>
    </source>
</evidence>
<comment type="caution">
    <text evidence="3">The sequence shown here is derived from an EMBL/GenBank/DDBJ whole genome shotgun (WGS) entry which is preliminary data.</text>
</comment>
<dbReference type="GO" id="GO:0000082">
    <property type="term" value="P:G1/S transition of mitotic cell cycle"/>
    <property type="evidence" value="ECO:0007669"/>
    <property type="project" value="TreeGrafter"/>
</dbReference>
<feature type="non-terminal residue" evidence="3">
    <location>
        <position position="1"/>
    </location>
</feature>
<evidence type="ECO:0000259" key="2">
    <source>
        <dbReference type="PROSITE" id="PS50235"/>
    </source>
</evidence>
<dbReference type="PANTHER" id="PTHR24006:SF915">
    <property type="entry name" value="UBIQUITIN CARBOXYL-TERMINAL HYDROLASE-RELATED"/>
    <property type="match status" value="1"/>
</dbReference>
<name>A0A9Q0EF18_9TELE</name>
<dbReference type="GO" id="GO:0016579">
    <property type="term" value="P:protein deubiquitination"/>
    <property type="evidence" value="ECO:0007669"/>
    <property type="project" value="InterPro"/>
</dbReference>
<proteinExistence type="predicted"/>
<evidence type="ECO:0000256" key="1">
    <source>
        <dbReference type="SAM" id="MobiDB-lite"/>
    </source>
</evidence>
<dbReference type="OrthoDB" id="289038at2759"/>
<dbReference type="Gene3D" id="3.90.70.10">
    <property type="entry name" value="Cysteine proteinases"/>
    <property type="match status" value="1"/>
</dbReference>
<evidence type="ECO:0000313" key="3">
    <source>
        <dbReference type="EMBL" id="KAJ3606090.1"/>
    </source>
</evidence>
<dbReference type="GO" id="GO:0004843">
    <property type="term" value="F:cysteine-type deubiquitinase activity"/>
    <property type="evidence" value="ECO:0007669"/>
    <property type="project" value="InterPro"/>
</dbReference>
<feature type="region of interest" description="Disordered" evidence="1">
    <location>
        <begin position="1"/>
        <end position="31"/>
    </location>
</feature>
<accession>A0A9Q0EF18</accession>
<keyword evidence="4" id="KW-1185">Reference proteome</keyword>
<dbReference type="CDD" id="cd02257">
    <property type="entry name" value="Peptidase_C19"/>
    <property type="match status" value="1"/>
</dbReference>
<dbReference type="Proteomes" id="UP001148018">
    <property type="component" value="Unassembled WGS sequence"/>
</dbReference>
<reference evidence="3" key="1">
    <citation type="submission" date="2022-07" db="EMBL/GenBank/DDBJ databases">
        <title>Chromosome-level genome of Muraenolepis orangiensis.</title>
        <authorList>
            <person name="Kim J."/>
        </authorList>
    </citation>
    <scope>NUCLEOTIDE SEQUENCE</scope>
    <source>
        <strain evidence="3">KU_S4_2022</strain>
        <tissue evidence="3">Muscle</tissue>
    </source>
</reference>
<dbReference type="Pfam" id="PF00443">
    <property type="entry name" value="UCH"/>
    <property type="match status" value="1"/>
</dbReference>
<dbReference type="InterPro" id="IPR038765">
    <property type="entry name" value="Papain-like_cys_pep_sf"/>
</dbReference>
<feature type="domain" description="USP" evidence="2">
    <location>
        <begin position="96"/>
        <end position="337"/>
    </location>
</feature>
<dbReference type="PANTHER" id="PTHR24006">
    <property type="entry name" value="UBIQUITIN CARBOXYL-TERMINAL HYDROLASE"/>
    <property type="match status" value="1"/>
</dbReference>
<protein>
    <recommendedName>
        <fullName evidence="2">USP domain-containing protein</fullName>
    </recommendedName>
</protein>
<dbReference type="GO" id="GO:0005634">
    <property type="term" value="C:nucleus"/>
    <property type="evidence" value="ECO:0007669"/>
    <property type="project" value="TreeGrafter"/>
</dbReference>
<organism evidence="3 4">
    <name type="scientific">Muraenolepis orangiensis</name>
    <name type="common">Patagonian moray cod</name>
    <dbReference type="NCBI Taxonomy" id="630683"/>
    <lineage>
        <taxon>Eukaryota</taxon>
        <taxon>Metazoa</taxon>
        <taxon>Chordata</taxon>
        <taxon>Craniata</taxon>
        <taxon>Vertebrata</taxon>
        <taxon>Euteleostomi</taxon>
        <taxon>Actinopterygii</taxon>
        <taxon>Neopterygii</taxon>
        <taxon>Teleostei</taxon>
        <taxon>Neoteleostei</taxon>
        <taxon>Acanthomorphata</taxon>
        <taxon>Zeiogadaria</taxon>
        <taxon>Gadariae</taxon>
        <taxon>Gadiformes</taxon>
        <taxon>Muraenolepidoidei</taxon>
        <taxon>Muraenolepididae</taxon>
        <taxon>Muraenolepis</taxon>
    </lineage>
</organism>
<dbReference type="GO" id="GO:0005829">
    <property type="term" value="C:cytosol"/>
    <property type="evidence" value="ECO:0007669"/>
    <property type="project" value="TreeGrafter"/>
</dbReference>
<dbReference type="PROSITE" id="PS50235">
    <property type="entry name" value="USP_3"/>
    <property type="match status" value="1"/>
</dbReference>
<dbReference type="InterPro" id="IPR001394">
    <property type="entry name" value="Peptidase_C19_UCH"/>
</dbReference>
<sequence length="406" mass="45533">KIRTDGVQDFFSSSTPAATAPPPETGHKPKRRSTCWGWLRLVGFPKKLARRAGHPACEQIRLPNIAGAWDSIPSAELLRLPNIAGAWDSVPSAELLRLPNIAQSCYMNSILQSLLTLRVFSQEIEQTEGFVAIRESRQSDNVFHKMSVLGSFKSTVALLDPEFEDNSQKTHLLFHMLNTRTCKRCGGQSVSMETFTNLSLDLEPGDSVSQALDRYLTETSVEFDCQCGAKTSGMQHCFLNLPNVVVLHLKRFQFNPDWSLEKVNDAVLLSRDLGLYSGTGNSPVSGHYVSDGSFRGEGDTPPDQWLSYDDEMVSWTSGSEVCQQRQCTAYLLFYERQRLALVLWNPRRITSRTPWWLALTGPLRLTSWTPLLLALTAGLVDPPDPLVTVTPVTWEKVQQHLRRRAL</sequence>